<reference evidence="4" key="1">
    <citation type="journal article" date="2017" name="Front. Plant Sci.">
        <title>Climate Clever Clovers: New Paradigm to Reduce the Environmental Footprint of Ruminants by Breeding Low Methanogenic Forages Utilizing Haplotype Variation.</title>
        <authorList>
            <person name="Kaur P."/>
            <person name="Appels R."/>
            <person name="Bayer P.E."/>
            <person name="Keeble-Gagnere G."/>
            <person name="Wang J."/>
            <person name="Hirakawa H."/>
            <person name="Shirasawa K."/>
            <person name="Vercoe P."/>
            <person name="Stefanova K."/>
            <person name="Durmic Z."/>
            <person name="Nichols P."/>
            <person name="Revell C."/>
            <person name="Isobe S.N."/>
            <person name="Edwards D."/>
            <person name="Erskine W."/>
        </authorList>
    </citation>
    <scope>NUCLEOTIDE SEQUENCE [LARGE SCALE GENOMIC DNA]</scope>
    <source>
        <strain evidence="4">cv. Daliak</strain>
    </source>
</reference>
<dbReference type="GO" id="GO:0003724">
    <property type="term" value="F:RNA helicase activity"/>
    <property type="evidence" value="ECO:0007669"/>
    <property type="project" value="InterPro"/>
</dbReference>
<evidence type="ECO:0000313" key="3">
    <source>
        <dbReference type="EMBL" id="GAU46769.1"/>
    </source>
</evidence>
<dbReference type="Pfam" id="PF08147">
    <property type="entry name" value="DBP10CT"/>
    <property type="match status" value="1"/>
</dbReference>
<dbReference type="AlphaFoldDB" id="A0A2Z6PKG6"/>
<dbReference type="EMBL" id="DF974250">
    <property type="protein sequence ID" value="GAU46769.1"/>
    <property type="molecule type" value="Genomic_DNA"/>
</dbReference>
<evidence type="ECO:0000259" key="2">
    <source>
        <dbReference type="SMART" id="SM01123"/>
    </source>
</evidence>
<proteinExistence type="predicted"/>
<feature type="compositionally biased region" description="Basic and acidic residues" evidence="1">
    <location>
        <begin position="133"/>
        <end position="145"/>
    </location>
</feature>
<feature type="compositionally biased region" description="Basic residues" evidence="1">
    <location>
        <begin position="79"/>
        <end position="91"/>
    </location>
</feature>
<dbReference type="InterPro" id="IPR012541">
    <property type="entry name" value="DBP10_C"/>
</dbReference>
<dbReference type="SMART" id="SM01123">
    <property type="entry name" value="DBP10CT"/>
    <property type="match status" value="1"/>
</dbReference>
<gene>
    <name evidence="3" type="ORF">TSUD_92640</name>
</gene>
<dbReference type="Proteomes" id="UP000242715">
    <property type="component" value="Unassembled WGS sequence"/>
</dbReference>
<dbReference type="GO" id="GO:0005634">
    <property type="term" value="C:nucleus"/>
    <property type="evidence" value="ECO:0007669"/>
    <property type="project" value="InterPro"/>
</dbReference>
<dbReference type="GO" id="GO:0005524">
    <property type="term" value="F:ATP binding"/>
    <property type="evidence" value="ECO:0007669"/>
    <property type="project" value="InterPro"/>
</dbReference>
<evidence type="ECO:0000256" key="1">
    <source>
        <dbReference type="SAM" id="MobiDB-lite"/>
    </source>
</evidence>
<dbReference type="GO" id="GO:0003723">
    <property type="term" value="F:RNA binding"/>
    <property type="evidence" value="ECO:0007669"/>
    <property type="project" value="InterPro"/>
</dbReference>
<name>A0A2Z6PKG6_TRISU</name>
<feature type="domain" description="DBP10 C-terminal" evidence="2">
    <location>
        <begin position="24"/>
        <end position="86"/>
    </location>
</feature>
<protein>
    <recommendedName>
        <fullName evidence="2">DBP10 C-terminal domain-containing protein</fullName>
    </recommendedName>
</protein>
<sequence length="167" mass="18513">MEAGLAVKAKEGFSSNRLDDAVLDLVADDGAGIKKQKSVYHWDKRSKKYIKLNNGDRVAANGKIKTESGAKTKTNKTGIYKKWKERSHSKISLKGTSADGDAQESASSRGSYRQGGRNFRGGKKQHSMPNAHVRSEIKDMDQIRKERQKKANKISYIKSKSPKGQTS</sequence>
<organism evidence="3 4">
    <name type="scientific">Trifolium subterraneum</name>
    <name type="common">Subterranean clover</name>
    <dbReference type="NCBI Taxonomy" id="3900"/>
    <lineage>
        <taxon>Eukaryota</taxon>
        <taxon>Viridiplantae</taxon>
        <taxon>Streptophyta</taxon>
        <taxon>Embryophyta</taxon>
        <taxon>Tracheophyta</taxon>
        <taxon>Spermatophyta</taxon>
        <taxon>Magnoliopsida</taxon>
        <taxon>eudicotyledons</taxon>
        <taxon>Gunneridae</taxon>
        <taxon>Pentapetalae</taxon>
        <taxon>rosids</taxon>
        <taxon>fabids</taxon>
        <taxon>Fabales</taxon>
        <taxon>Fabaceae</taxon>
        <taxon>Papilionoideae</taxon>
        <taxon>50 kb inversion clade</taxon>
        <taxon>NPAAA clade</taxon>
        <taxon>Hologalegina</taxon>
        <taxon>IRL clade</taxon>
        <taxon>Trifolieae</taxon>
        <taxon>Trifolium</taxon>
    </lineage>
</organism>
<evidence type="ECO:0000313" key="4">
    <source>
        <dbReference type="Proteomes" id="UP000242715"/>
    </source>
</evidence>
<feature type="region of interest" description="Disordered" evidence="1">
    <location>
        <begin position="63"/>
        <end position="167"/>
    </location>
</feature>
<keyword evidence="4" id="KW-1185">Reference proteome</keyword>
<accession>A0A2Z6PKG6</accession>
<dbReference type="OrthoDB" id="10261375at2759"/>